<keyword evidence="4" id="KW-1185">Reference proteome</keyword>
<dbReference type="PANTHER" id="PTHR32063">
    <property type="match status" value="1"/>
</dbReference>
<dbReference type="SUPFAM" id="SSF82866">
    <property type="entry name" value="Multidrug efflux transporter AcrB transmembrane domain"/>
    <property type="match status" value="1"/>
</dbReference>
<evidence type="ECO:0000256" key="2">
    <source>
        <dbReference type="SAM" id="Phobius"/>
    </source>
</evidence>
<dbReference type="InterPro" id="IPR001036">
    <property type="entry name" value="Acrflvin-R"/>
</dbReference>
<sequence length="368" mass="38654">MTTATMVGSMLPLALSRGAGASERIPIAVTLIGGLTTSTLLTLVVVPVVYSLVDDARGWAARFRGRSVPALRPEAEGDGAGRIVTSYVGGPHRLRPGHFRPRSGPALDAVSRADPEPTLHSVAPRHCLRPPPQGRAISAAIHDGRPADGSTRRSLHPHKEECPHALQSPHPAAGPRSGPRRWHPLEFRPGPAVGPRPRPGAQPVRVPARPGRTGPPRPPRRPFFPAPYGDRLPPAARFRHGSFATAGRCRVGSVVASWQAVARQGPPPAAVQTVVGVTGQPWAMVPEEVRTPGLSAPTLWAGVETRRGIGAGGPPSCRGPPQPDSPPPSGMPSNGRLICMRACRDRTGSGRFPGPTPPAGWASRRPGP</sequence>
<dbReference type="GO" id="GO:0042910">
    <property type="term" value="F:xenobiotic transmembrane transporter activity"/>
    <property type="evidence" value="ECO:0007669"/>
    <property type="project" value="TreeGrafter"/>
</dbReference>
<feature type="compositionally biased region" description="Pro residues" evidence="1">
    <location>
        <begin position="317"/>
        <end position="330"/>
    </location>
</feature>
<evidence type="ECO:0000313" key="4">
    <source>
        <dbReference type="Proteomes" id="UP000503399"/>
    </source>
</evidence>
<protein>
    <recommendedName>
        <fullName evidence="5">Efflux RND transporter permease subunit</fullName>
    </recommendedName>
</protein>
<evidence type="ECO:0000256" key="1">
    <source>
        <dbReference type="SAM" id="MobiDB-lite"/>
    </source>
</evidence>
<accession>A0A6F8ZG33</accession>
<organism evidence="3 4">
    <name type="scientific">Candidatus Hydrogenisulfobacillus filiaventi</name>
    <dbReference type="NCBI Taxonomy" id="2707344"/>
    <lineage>
        <taxon>Bacteria</taxon>
        <taxon>Bacillati</taxon>
        <taxon>Bacillota</taxon>
        <taxon>Clostridia</taxon>
        <taxon>Eubacteriales</taxon>
        <taxon>Clostridiales Family XVII. Incertae Sedis</taxon>
        <taxon>Candidatus Hydrogenisulfobacillus</taxon>
    </lineage>
</organism>
<keyword evidence="2" id="KW-0812">Transmembrane</keyword>
<name>A0A6F8ZG33_9FIRM</name>
<feature type="region of interest" description="Disordered" evidence="1">
    <location>
        <begin position="116"/>
        <end position="222"/>
    </location>
</feature>
<gene>
    <name evidence="3" type="ORF">R50_1090</name>
</gene>
<dbReference type="Gene3D" id="1.20.1640.10">
    <property type="entry name" value="Multidrug efflux transporter AcrB transmembrane domain"/>
    <property type="match status" value="1"/>
</dbReference>
<feature type="compositionally biased region" description="Pro residues" evidence="1">
    <location>
        <begin position="213"/>
        <end position="222"/>
    </location>
</feature>
<feature type="compositionally biased region" description="Low complexity" evidence="1">
    <location>
        <begin position="201"/>
        <end position="212"/>
    </location>
</feature>
<keyword evidence="2" id="KW-1133">Transmembrane helix</keyword>
<keyword evidence="2" id="KW-0472">Membrane</keyword>
<dbReference type="KEGG" id="hfv:R50_1090"/>
<reference evidence="3 4" key="1">
    <citation type="submission" date="2020-02" db="EMBL/GenBank/DDBJ databases">
        <authorList>
            <person name="Hogendoorn C."/>
        </authorList>
    </citation>
    <scope>NUCLEOTIDE SEQUENCE [LARGE SCALE GENOMIC DNA]</scope>
    <source>
        <strain evidence="3">R501</strain>
    </source>
</reference>
<evidence type="ECO:0000313" key="3">
    <source>
        <dbReference type="EMBL" id="CAB1128596.1"/>
    </source>
</evidence>
<dbReference type="EMBL" id="LR778114">
    <property type="protein sequence ID" value="CAB1128596.1"/>
    <property type="molecule type" value="Genomic_DNA"/>
</dbReference>
<dbReference type="GO" id="GO:0005886">
    <property type="term" value="C:plasma membrane"/>
    <property type="evidence" value="ECO:0007669"/>
    <property type="project" value="TreeGrafter"/>
</dbReference>
<dbReference type="PANTHER" id="PTHR32063:SF24">
    <property type="entry name" value="CATION EFFLUX SYSTEM (ACRB_ACRD_ACRF FAMILY)"/>
    <property type="match status" value="1"/>
</dbReference>
<proteinExistence type="predicted"/>
<dbReference type="Pfam" id="PF00873">
    <property type="entry name" value="ACR_tran"/>
    <property type="match status" value="1"/>
</dbReference>
<feature type="region of interest" description="Disordered" evidence="1">
    <location>
        <begin position="306"/>
        <end position="368"/>
    </location>
</feature>
<dbReference type="AlphaFoldDB" id="A0A6F8ZG33"/>
<dbReference type="Proteomes" id="UP000503399">
    <property type="component" value="Chromosome"/>
</dbReference>
<feature type="transmembrane region" description="Helical" evidence="2">
    <location>
        <begin position="31"/>
        <end position="53"/>
    </location>
</feature>
<evidence type="ECO:0008006" key="5">
    <source>
        <dbReference type="Google" id="ProtNLM"/>
    </source>
</evidence>